<gene>
    <name evidence="2" type="ORF">VF08_33790</name>
</gene>
<feature type="signal peptide" evidence="1">
    <location>
        <begin position="1"/>
        <end position="29"/>
    </location>
</feature>
<comment type="caution">
    <text evidence="2">The sequence shown here is derived from an EMBL/GenBank/DDBJ whole genome shotgun (WGS) entry which is preliminary data.</text>
</comment>
<name>A0A9Q6EHH6_NOSLI</name>
<dbReference type="RefSeq" id="WP_099072164.1">
    <property type="nucleotide sequence ID" value="NZ_LAHD01000164.1"/>
</dbReference>
<organism evidence="2 3">
    <name type="scientific">Nostoc linckia z8</name>
    <dbReference type="NCBI Taxonomy" id="1628746"/>
    <lineage>
        <taxon>Bacteria</taxon>
        <taxon>Bacillati</taxon>
        <taxon>Cyanobacteriota</taxon>
        <taxon>Cyanophyceae</taxon>
        <taxon>Nostocales</taxon>
        <taxon>Nostocaceae</taxon>
        <taxon>Nostoc</taxon>
    </lineage>
</organism>
<accession>A0A9Q6EHH6</accession>
<dbReference type="InterPro" id="IPR025478">
    <property type="entry name" value="COP23"/>
</dbReference>
<reference evidence="2 3" key="1">
    <citation type="submission" date="2015-02" db="EMBL/GenBank/DDBJ databases">
        <title>Nostoc linckia genome annotation.</title>
        <authorList>
            <person name="Zhou Z."/>
        </authorList>
    </citation>
    <scope>NUCLEOTIDE SEQUENCE [LARGE SCALE GENOMIC DNA]</scope>
    <source>
        <strain evidence="3">z8</strain>
    </source>
</reference>
<proteinExistence type="predicted"/>
<dbReference type="Proteomes" id="UP000222310">
    <property type="component" value="Unassembled WGS sequence"/>
</dbReference>
<dbReference type="AlphaFoldDB" id="A0A9Q6EHH6"/>
<dbReference type="EMBL" id="LAHD01000164">
    <property type="protein sequence ID" value="PHJ94459.1"/>
    <property type="molecule type" value="Genomic_DNA"/>
</dbReference>
<dbReference type="Pfam" id="PF14218">
    <property type="entry name" value="COP23"/>
    <property type="match status" value="1"/>
</dbReference>
<protein>
    <recommendedName>
        <fullName evidence="4">DUF4189 domain-containing protein</fullName>
    </recommendedName>
</protein>
<evidence type="ECO:0000313" key="3">
    <source>
        <dbReference type="Proteomes" id="UP000222310"/>
    </source>
</evidence>
<sequence>MKPQLFLQLLTVGTIALGSIASTSPASFAQGKTYFCEQSNDGVWTTYAKNYNNKKIPIIRWVKTLGSYTPKIRCQEVSARFQSAYEKGILNYLTTGISGSQAVICAASQYGGPCSQLLFTLKSHQDASSVLQNLVEIGYRARGPISQSQDASSQVYIDMSMLLSEKAPEGQN</sequence>
<evidence type="ECO:0000313" key="2">
    <source>
        <dbReference type="EMBL" id="PHJ94459.1"/>
    </source>
</evidence>
<evidence type="ECO:0008006" key="4">
    <source>
        <dbReference type="Google" id="ProtNLM"/>
    </source>
</evidence>
<evidence type="ECO:0000256" key="1">
    <source>
        <dbReference type="SAM" id="SignalP"/>
    </source>
</evidence>
<feature type="chain" id="PRO_5040441872" description="DUF4189 domain-containing protein" evidence="1">
    <location>
        <begin position="30"/>
        <end position="172"/>
    </location>
</feature>
<dbReference type="GeneID" id="57098739"/>
<keyword evidence="1" id="KW-0732">Signal</keyword>